<evidence type="ECO:0000256" key="2">
    <source>
        <dbReference type="SAM" id="MobiDB-lite"/>
    </source>
</evidence>
<dbReference type="PROSITE" id="PS50089">
    <property type="entry name" value="ZF_RING_2"/>
    <property type="match status" value="1"/>
</dbReference>
<keyword evidence="3" id="KW-0472">Membrane</keyword>
<keyword evidence="3" id="KW-1133">Transmembrane helix</keyword>
<sequence length="462" mass="49290">MTALSRTLGEAALLVARATDTMSEPPSTTSATVQSPQSSSPSGTNQSNDNTNNQGGSSSPLLFFVALGFGVVFTNLWIIVGVKYCFRYNARNRARMNNEDGEPITLETVQRPHRRRREKKLMSMEEVNDKFPMMKYKTWVSARAREGLPTAGGVSVSASQANSIREADGIVPVISAKEPPLVDGPRPSDVTANPAQPAIATAQADGDIEKTNLESDPAANGGQTSVSREAATQGLQRVASDEDVDDEHIDAALPPECLGTPGDTCAICIDGLEDDDDVRGLTCGHAFHAVCLDPWLTSRRACCPLCKADYYTPKPRPILEGETTTTTNNATVDSRRSSRVNLPSRLRAAWLRGSTGETTRHPVHANQRPRRANRTRNIGLGRQGSTETPSHRHHAAPATASRLPGGGVLSSVRQALRFGRSNNAQPASGTSDTTGSGQVTPSQLEAGNQISTTPAMTRATAQ</sequence>
<feature type="domain" description="RING-type" evidence="4">
    <location>
        <begin position="265"/>
        <end position="307"/>
    </location>
</feature>
<keyword evidence="1" id="KW-0479">Metal-binding</keyword>
<dbReference type="InterPro" id="IPR013083">
    <property type="entry name" value="Znf_RING/FYVE/PHD"/>
</dbReference>
<feature type="region of interest" description="Disordered" evidence="2">
    <location>
        <begin position="353"/>
        <end position="407"/>
    </location>
</feature>
<keyword evidence="1" id="KW-0862">Zinc</keyword>
<feature type="region of interest" description="Disordered" evidence="2">
    <location>
        <begin position="420"/>
        <end position="462"/>
    </location>
</feature>
<evidence type="ECO:0000313" key="6">
    <source>
        <dbReference type="Proteomes" id="UP000557566"/>
    </source>
</evidence>
<evidence type="ECO:0000259" key="4">
    <source>
        <dbReference type="PROSITE" id="PS50089"/>
    </source>
</evidence>
<feature type="region of interest" description="Disordered" evidence="2">
    <location>
        <begin position="19"/>
        <end position="54"/>
    </location>
</feature>
<dbReference type="CDD" id="cd16473">
    <property type="entry name" value="RING-H2_RNF103"/>
    <property type="match status" value="1"/>
</dbReference>
<dbReference type="PANTHER" id="PTHR22765">
    <property type="entry name" value="RING FINGER AND PROTEASE ASSOCIATED DOMAIN-CONTAINING"/>
    <property type="match status" value="1"/>
</dbReference>
<dbReference type="GO" id="GO:0005737">
    <property type="term" value="C:cytoplasm"/>
    <property type="evidence" value="ECO:0007669"/>
    <property type="project" value="TreeGrafter"/>
</dbReference>
<keyword evidence="3" id="KW-0812">Transmembrane</keyword>
<dbReference type="InterPro" id="IPR001841">
    <property type="entry name" value="Znf_RING"/>
</dbReference>
<dbReference type="Pfam" id="PF13639">
    <property type="entry name" value="zf-RING_2"/>
    <property type="match status" value="1"/>
</dbReference>
<dbReference type="OrthoDB" id="8062037at2759"/>
<feature type="region of interest" description="Disordered" evidence="2">
    <location>
        <begin position="211"/>
        <end position="246"/>
    </location>
</feature>
<keyword evidence="1" id="KW-0863">Zinc-finger</keyword>
<protein>
    <recommendedName>
        <fullName evidence="4">RING-type domain-containing protein</fullName>
    </recommendedName>
</protein>
<name>A0A8H4V768_9HYPO</name>
<organism evidence="5 6">
    <name type="scientific">Ophiocordyceps sinensis</name>
    <dbReference type="NCBI Taxonomy" id="72228"/>
    <lineage>
        <taxon>Eukaryota</taxon>
        <taxon>Fungi</taxon>
        <taxon>Dikarya</taxon>
        <taxon>Ascomycota</taxon>
        <taxon>Pezizomycotina</taxon>
        <taxon>Sordariomycetes</taxon>
        <taxon>Hypocreomycetidae</taxon>
        <taxon>Hypocreales</taxon>
        <taxon>Ophiocordycipitaceae</taxon>
        <taxon>Ophiocordyceps</taxon>
    </lineage>
</organism>
<dbReference type="SMART" id="SM00184">
    <property type="entry name" value="RING"/>
    <property type="match status" value="1"/>
</dbReference>
<accession>A0A8H4V768</accession>
<dbReference type="FunFam" id="3.30.40.10:FF:000539">
    <property type="entry name" value="Ring finger domain protein"/>
    <property type="match status" value="1"/>
</dbReference>
<evidence type="ECO:0000256" key="3">
    <source>
        <dbReference type="SAM" id="Phobius"/>
    </source>
</evidence>
<dbReference type="GO" id="GO:0061630">
    <property type="term" value="F:ubiquitin protein ligase activity"/>
    <property type="evidence" value="ECO:0007669"/>
    <property type="project" value="TreeGrafter"/>
</dbReference>
<feature type="compositionally biased region" description="Basic residues" evidence="2">
    <location>
        <begin position="361"/>
        <end position="374"/>
    </location>
</feature>
<dbReference type="SUPFAM" id="SSF57850">
    <property type="entry name" value="RING/U-box"/>
    <property type="match status" value="1"/>
</dbReference>
<dbReference type="GO" id="GO:0006511">
    <property type="term" value="P:ubiquitin-dependent protein catabolic process"/>
    <property type="evidence" value="ECO:0007669"/>
    <property type="project" value="TreeGrafter"/>
</dbReference>
<comment type="caution">
    <text evidence="5">The sequence shown here is derived from an EMBL/GenBank/DDBJ whole genome shotgun (WGS) entry which is preliminary data.</text>
</comment>
<dbReference type="PANTHER" id="PTHR22765:SF434">
    <property type="entry name" value="GB|AAD18119.1-RELATED"/>
    <property type="match status" value="1"/>
</dbReference>
<feature type="transmembrane region" description="Helical" evidence="3">
    <location>
        <begin position="61"/>
        <end position="86"/>
    </location>
</feature>
<dbReference type="Gene3D" id="3.30.40.10">
    <property type="entry name" value="Zinc/RING finger domain, C3HC4 (zinc finger)"/>
    <property type="match status" value="1"/>
</dbReference>
<keyword evidence="6" id="KW-1185">Reference proteome</keyword>
<evidence type="ECO:0000256" key="1">
    <source>
        <dbReference type="PROSITE-ProRule" id="PRU00175"/>
    </source>
</evidence>
<feature type="compositionally biased region" description="Polar residues" evidence="2">
    <location>
        <begin position="20"/>
        <end position="54"/>
    </location>
</feature>
<evidence type="ECO:0000313" key="5">
    <source>
        <dbReference type="EMBL" id="KAF4510215.1"/>
    </source>
</evidence>
<dbReference type="GO" id="GO:0008270">
    <property type="term" value="F:zinc ion binding"/>
    <property type="evidence" value="ECO:0007669"/>
    <property type="project" value="UniProtKB-KW"/>
</dbReference>
<dbReference type="InterPro" id="IPR051826">
    <property type="entry name" value="E3_ubiquitin-ligase_domain"/>
</dbReference>
<dbReference type="AlphaFoldDB" id="A0A8H4V768"/>
<reference evidence="5 6" key="1">
    <citation type="journal article" date="2020" name="Genome Biol. Evol.">
        <title>A new high-quality draft genome assembly of the Chinese cordyceps Ophiocordyceps sinensis.</title>
        <authorList>
            <person name="Shu R."/>
            <person name="Zhang J."/>
            <person name="Meng Q."/>
            <person name="Zhang H."/>
            <person name="Zhou G."/>
            <person name="Li M."/>
            <person name="Wu P."/>
            <person name="Zhao Y."/>
            <person name="Chen C."/>
            <person name="Qin Q."/>
        </authorList>
    </citation>
    <scope>NUCLEOTIDE SEQUENCE [LARGE SCALE GENOMIC DNA]</scope>
    <source>
        <strain evidence="5 6">IOZ07</strain>
    </source>
</reference>
<dbReference type="Proteomes" id="UP000557566">
    <property type="component" value="Unassembled WGS sequence"/>
</dbReference>
<gene>
    <name evidence="5" type="ORF">G6O67_002122</name>
</gene>
<dbReference type="EMBL" id="JAAVMX010000003">
    <property type="protein sequence ID" value="KAF4510215.1"/>
    <property type="molecule type" value="Genomic_DNA"/>
</dbReference>
<proteinExistence type="predicted"/>